<dbReference type="CDD" id="cd19520">
    <property type="entry name" value="RecA-like_ATAD1"/>
    <property type="match status" value="1"/>
</dbReference>
<evidence type="ECO:0000256" key="5">
    <source>
        <dbReference type="ARBA" id="ARBA00023128"/>
    </source>
</evidence>
<dbReference type="InterPro" id="IPR003960">
    <property type="entry name" value="ATPase_AAA_CS"/>
</dbReference>
<evidence type="ECO:0000313" key="8">
    <source>
        <dbReference type="EMBL" id="KAB5595841.1"/>
    </source>
</evidence>
<comment type="similarity">
    <text evidence="6">Belongs to the AAA ATPase family.</text>
</comment>
<evidence type="ECO:0000256" key="6">
    <source>
        <dbReference type="RuleBase" id="RU003651"/>
    </source>
</evidence>
<protein>
    <submittedName>
        <fullName evidence="8">AAA family ATPase</fullName>
    </submittedName>
</protein>
<accession>A0A5N5QW69</accession>
<dbReference type="GO" id="GO:0140570">
    <property type="term" value="P:extraction of mislocalized protein from mitochondrial outer membrane"/>
    <property type="evidence" value="ECO:0007669"/>
    <property type="project" value="TreeGrafter"/>
</dbReference>
<evidence type="ECO:0000313" key="9">
    <source>
        <dbReference type="Proteomes" id="UP000383932"/>
    </source>
</evidence>
<dbReference type="InterPro" id="IPR027417">
    <property type="entry name" value="P-loop_NTPase"/>
</dbReference>
<evidence type="ECO:0000256" key="3">
    <source>
        <dbReference type="ARBA" id="ARBA00022787"/>
    </source>
</evidence>
<dbReference type="AlphaFoldDB" id="A0A5N5QW69"/>
<comment type="caution">
    <text evidence="8">The sequence shown here is derived from an EMBL/GenBank/DDBJ whole genome shotgun (WGS) entry which is preliminary data.</text>
</comment>
<dbReference type="Pfam" id="PF17862">
    <property type="entry name" value="AAA_lid_3"/>
    <property type="match status" value="1"/>
</dbReference>
<proteinExistence type="inferred from homology"/>
<dbReference type="Gene3D" id="1.10.8.60">
    <property type="match status" value="1"/>
</dbReference>
<keyword evidence="3" id="KW-0472">Membrane</keyword>
<dbReference type="Pfam" id="PF00004">
    <property type="entry name" value="AAA"/>
    <property type="match status" value="1"/>
</dbReference>
<dbReference type="GO" id="GO:0005524">
    <property type="term" value="F:ATP binding"/>
    <property type="evidence" value="ECO:0007669"/>
    <property type="project" value="UniProtKB-KW"/>
</dbReference>
<evidence type="ECO:0000259" key="7">
    <source>
        <dbReference type="SMART" id="SM00382"/>
    </source>
</evidence>
<dbReference type="GO" id="GO:0005741">
    <property type="term" value="C:mitochondrial outer membrane"/>
    <property type="evidence" value="ECO:0007669"/>
    <property type="project" value="UniProtKB-SubCell"/>
</dbReference>
<evidence type="ECO:0000256" key="4">
    <source>
        <dbReference type="ARBA" id="ARBA00022840"/>
    </source>
</evidence>
<dbReference type="Gene3D" id="3.40.50.300">
    <property type="entry name" value="P-loop containing nucleotide triphosphate hydrolases"/>
    <property type="match status" value="1"/>
</dbReference>
<keyword evidence="3" id="KW-1000">Mitochondrion outer membrane</keyword>
<comment type="subcellular location">
    <subcellularLocation>
        <location evidence="1">Mitochondrion outer membrane</location>
        <topology evidence="1">Single-pass membrane protein</topology>
    </subcellularLocation>
</comment>
<name>A0A5N5QW69_9AGAM</name>
<keyword evidence="9" id="KW-1185">Reference proteome</keyword>
<dbReference type="SMART" id="SM00382">
    <property type="entry name" value="AAA"/>
    <property type="match status" value="1"/>
</dbReference>
<dbReference type="InterPro" id="IPR003959">
    <property type="entry name" value="ATPase_AAA_core"/>
</dbReference>
<dbReference type="OrthoDB" id="10254455at2759"/>
<keyword evidence="5" id="KW-0496">Mitochondrion</keyword>
<keyword evidence="4 6" id="KW-0067">ATP-binding</keyword>
<dbReference type="InterPro" id="IPR041569">
    <property type="entry name" value="AAA_lid_3"/>
</dbReference>
<evidence type="ECO:0000256" key="2">
    <source>
        <dbReference type="ARBA" id="ARBA00022741"/>
    </source>
</evidence>
<organism evidence="8 9">
    <name type="scientific">Ceratobasidium theobromae</name>
    <dbReference type="NCBI Taxonomy" id="1582974"/>
    <lineage>
        <taxon>Eukaryota</taxon>
        <taxon>Fungi</taxon>
        <taxon>Dikarya</taxon>
        <taxon>Basidiomycota</taxon>
        <taxon>Agaricomycotina</taxon>
        <taxon>Agaricomycetes</taxon>
        <taxon>Cantharellales</taxon>
        <taxon>Ceratobasidiaceae</taxon>
        <taxon>Ceratobasidium</taxon>
    </lineage>
</organism>
<dbReference type="EMBL" id="SSOP01000005">
    <property type="protein sequence ID" value="KAB5595841.1"/>
    <property type="molecule type" value="Genomic_DNA"/>
</dbReference>
<dbReference type="SUPFAM" id="SSF52540">
    <property type="entry name" value="P-loop containing nucleoside triphosphate hydrolases"/>
    <property type="match status" value="1"/>
</dbReference>
<dbReference type="GO" id="GO:0016887">
    <property type="term" value="F:ATP hydrolysis activity"/>
    <property type="evidence" value="ECO:0007669"/>
    <property type="project" value="InterPro"/>
</dbReference>
<reference evidence="8 9" key="1">
    <citation type="journal article" date="2019" name="Fungal Biol. Biotechnol.">
        <title>Draft genome sequence of fastidious pathogen Ceratobasidium theobromae, which causes vascular-streak dieback in Theobroma cacao.</title>
        <authorList>
            <person name="Ali S.S."/>
            <person name="Asman A."/>
            <person name="Shao J."/>
            <person name="Firmansyah A.P."/>
            <person name="Susilo A.W."/>
            <person name="Rosmana A."/>
            <person name="McMahon P."/>
            <person name="Junaid M."/>
            <person name="Guest D."/>
            <person name="Kheng T.Y."/>
            <person name="Meinhardt L.W."/>
            <person name="Bailey B.A."/>
        </authorList>
    </citation>
    <scope>NUCLEOTIDE SEQUENCE [LARGE SCALE GENOMIC DNA]</scope>
    <source>
        <strain evidence="8 9">CT2</strain>
    </source>
</reference>
<dbReference type="Proteomes" id="UP000383932">
    <property type="component" value="Unassembled WGS sequence"/>
</dbReference>
<feature type="domain" description="AAA+ ATPase" evidence="7">
    <location>
        <begin position="121"/>
        <end position="257"/>
    </location>
</feature>
<dbReference type="InterPro" id="IPR003593">
    <property type="entry name" value="AAA+_ATPase"/>
</dbReference>
<dbReference type="InterPro" id="IPR051701">
    <property type="entry name" value="Mito_OM_Translocase_MSP1"/>
</dbReference>
<dbReference type="PROSITE" id="PS00674">
    <property type="entry name" value="AAA"/>
    <property type="match status" value="1"/>
</dbReference>
<dbReference type="FunFam" id="3.40.50.300:FF:000538">
    <property type="entry name" value="ATPase family AAA domain-containing protein 1"/>
    <property type="match status" value="1"/>
</dbReference>
<gene>
    <name evidence="8" type="ORF">CTheo_605</name>
</gene>
<dbReference type="PANTHER" id="PTHR45644">
    <property type="entry name" value="AAA ATPASE, PUTATIVE (AFU_ORTHOLOGUE AFUA_2G12920)-RELATED-RELATED"/>
    <property type="match status" value="1"/>
</dbReference>
<evidence type="ECO:0000256" key="1">
    <source>
        <dbReference type="ARBA" id="ARBA00004572"/>
    </source>
</evidence>
<keyword evidence="2 6" id="KW-0547">Nucleotide-binding</keyword>
<dbReference type="GO" id="GO:0140567">
    <property type="term" value="F:membrane protein dislocase activity"/>
    <property type="evidence" value="ECO:0007669"/>
    <property type="project" value="UniProtKB-ARBA"/>
</dbReference>
<dbReference type="PANTHER" id="PTHR45644:SF3">
    <property type="entry name" value="FI08533P-RELATED"/>
    <property type="match status" value="1"/>
</dbReference>
<sequence>MGSPRDVRKIAVDVAMFAVSNIALYYAFKYVMSSLDPNTEKRKAAKAKSARILDRLGVKELELTEYEGMYNVIILCHMLILVIYNRNIGGLEHIVSSLRESVIYPLCYPELFASNAGLLGAPKGVLLYGPPGCGKTMLAKALAKESGATFINIAVSVLTNKWYGESNKLVAGLFSLARKMQPSIIFIDEIDSFLGERGRGDHEVTGMMKAEFMTLWDGLASGENTRILVLGATNRPNDIDQAILRRMPKRFAVRLPDFEQRTKILSLVLKNTSLTPSFSIRELARRTEGMSGSDLKEACRNAAMVPVREYMRVNGGSHEDMRRAQAEGFKIRPIALNDFSAPDGTTQPVQAPYGVVVEQESLD</sequence>